<evidence type="ECO:0000313" key="4">
    <source>
        <dbReference type="EMBL" id="UNO49892.1"/>
    </source>
</evidence>
<keyword evidence="3 4" id="KW-0067">ATP-binding</keyword>
<evidence type="ECO:0000313" key="5">
    <source>
        <dbReference type="Proteomes" id="UP000829401"/>
    </source>
</evidence>
<organism evidence="4 5">
    <name type="scientific">Alicyclobacillus acidoterrestris (strain ATCC 49025 / DSM 3922 / CIP 106132 / NCIMB 13137 / GD3B)</name>
    <dbReference type="NCBI Taxonomy" id="1356854"/>
    <lineage>
        <taxon>Bacteria</taxon>
        <taxon>Bacillati</taxon>
        <taxon>Bacillota</taxon>
        <taxon>Bacilli</taxon>
        <taxon>Bacillales</taxon>
        <taxon>Alicyclobacillaceae</taxon>
        <taxon>Alicyclobacillus</taxon>
    </lineage>
</organism>
<dbReference type="Proteomes" id="UP000829401">
    <property type="component" value="Chromosome"/>
</dbReference>
<dbReference type="SUPFAM" id="SSF52540">
    <property type="entry name" value="P-loop containing nucleoside triphosphate hydrolases"/>
    <property type="match status" value="1"/>
</dbReference>
<dbReference type="AlphaFoldDB" id="T0BXU4"/>
<dbReference type="PROSITE" id="PS50893">
    <property type="entry name" value="ABC_TRANSPORTER_2"/>
    <property type="match status" value="1"/>
</dbReference>
<dbReference type="STRING" id="1356854.N007_09460"/>
<gene>
    <name evidence="4" type="ORF">K1I37_05140</name>
</gene>
<keyword evidence="2" id="KW-0547">Nucleotide-binding</keyword>
<dbReference type="EMBL" id="CP080467">
    <property type="protein sequence ID" value="UNO49892.1"/>
    <property type="molecule type" value="Genomic_DNA"/>
</dbReference>
<sequence length="323" mass="35499">MLELSLQLPRKSFSVSVDLMIEKGVVFCLFGPSAAGKSSILSFIAGFETGYDKAYLAIDGNVLTDTTSKASVFSPPWQRGVGYMEQSARLFPHLTVEQNILYGVRGQRDAHIDDIIAFLELENYLSARPSQLSGGLTQRVALARALATKPRVLLLDEPFSALDAIARRALQNLVLHVHQQFPMTIVLVTHQLTEAQRMADQIALIDKGAILQVGSPNELMESPSSWRAAQLLGYVACLQACDGQTYALHPDRAVLGCHTDIGICVDARICDMVWHEGRRRARIQFHGAKGEEMDEVMEVNLSPTDVVEVGDCVPITFVRPPVV</sequence>
<dbReference type="Gene3D" id="3.40.50.300">
    <property type="entry name" value="P-loop containing nucleotide triphosphate hydrolases"/>
    <property type="match status" value="1"/>
</dbReference>
<dbReference type="PANTHER" id="PTHR42781">
    <property type="entry name" value="SPERMIDINE/PUTRESCINE IMPORT ATP-BINDING PROTEIN POTA"/>
    <property type="match status" value="1"/>
</dbReference>
<dbReference type="PANTHER" id="PTHR42781:SF4">
    <property type="entry name" value="SPERMIDINE_PUTRESCINE IMPORT ATP-BINDING PROTEIN POTA"/>
    <property type="match status" value="1"/>
</dbReference>
<dbReference type="GO" id="GO:0005524">
    <property type="term" value="F:ATP binding"/>
    <property type="evidence" value="ECO:0007669"/>
    <property type="project" value="UniProtKB-KW"/>
</dbReference>
<dbReference type="KEGG" id="aaco:K1I37_05140"/>
<dbReference type="InterPro" id="IPR003439">
    <property type="entry name" value="ABC_transporter-like_ATP-bd"/>
</dbReference>
<evidence type="ECO:0000256" key="1">
    <source>
        <dbReference type="ARBA" id="ARBA00022448"/>
    </source>
</evidence>
<keyword evidence="5" id="KW-1185">Reference proteome</keyword>
<dbReference type="OrthoDB" id="9802264at2"/>
<dbReference type="eggNOG" id="COG3842">
    <property type="taxonomic scope" value="Bacteria"/>
</dbReference>
<dbReference type="InterPro" id="IPR027417">
    <property type="entry name" value="P-loop_NTPase"/>
</dbReference>
<dbReference type="GO" id="GO:0016887">
    <property type="term" value="F:ATP hydrolysis activity"/>
    <property type="evidence" value="ECO:0007669"/>
    <property type="project" value="InterPro"/>
</dbReference>
<dbReference type="SMART" id="SM00382">
    <property type="entry name" value="AAA"/>
    <property type="match status" value="1"/>
</dbReference>
<dbReference type="RefSeq" id="WP_021296952.1">
    <property type="nucleotide sequence ID" value="NZ_AURB01000140.1"/>
</dbReference>
<accession>A0A9E6ZHT5</accession>
<dbReference type="InterPro" id="IPR050093">
    <property type="entry name" value="ABC_SmlMolc_Importer"/>
</dbReference>
<evidence type="ECO:0000256" key="2">
    <source>
        <dbReference type="ARBA" id="ARBA00022741"/>
    </source>
</evidence>
<protein>
    <submittedName>
        <fullName evidence="4">ATP-binding cassette domain-containing protein</fullName>
    </submittedName>
</protein>
<dbReference type="Pfam" id="PF00005">
    <property type="entry name" value="ABC_tran"/>
    <property type="match status" value="1"/>
</dbReference>
<proteinExistence type="predicted"/>
<keyword evidence="1" id="KW-0813">Transport</keyword>
<evidence type="ECO:0000256" key="3">
    <source>
        <dbReference type="ARBA" id="ARBA00022840"/>
    </source>
</evidence>
<reference evidence="5" key="1">
    <citation type="journal article" date="2022" name="G3 (Bethesda)">
        <title>Unveiling the complete genome sequence of Alicyclobacillus acidoterrestris DSM 3922T, a taint-producing strain.</title>
        <authorList>
            <person name="Leonardo I.C."/>
            <person name="Barreto Crespo M.T."/>
            <person name="Gaspar F.B."/>
        </authorList>
    </citation>
    <scope>NUCLEOTIDE SEQUENCE [LARGE SCALE GENOMIC DNA]</scope>
    <source>
        <strain evidence="5">DSM 3922</strain>
    </source>
</reference>
<dbReference type="InterPro" id="IPR003593">
    <property type="entry name" value="AAA+_ATPase"/>
</dbReference>
<accession>T0BXU4</accession>
<name>T0BXU4_ALIAG</name>